<dbReference type="PANTHER" id="PTHR10272">
    <property type="entry name" value="PLATELET-ACTIVATING FACTOR ACETYLHYDROLASE"/>
    <property type="match status" value="1"/>
</dbReference>
<keyword evidence="2" id="KW-0378">Hydrolase</keyword>
<dbReference type="InterPro" id="IPR029058">
    <property type="entry name" value="AB_hydrolase_fold"/>
</dbReference>
<dbReference type="eggNOG" id="KOG3847">
    <property type="taxonomic scope" value="Eukaryota"/>
</dbReference>
<proteinExistence type="predicted"/>
<dbReference type="Gene3D" id="3.40.50.1820">
    <property type="entry name" value="alpha/beta hydrolase"/>
    <property type="match status" value="1"/>
</dbReference>
<dbReference type="OrthoDB" id="2363873at2759"/>
<reference evidence="7" key="2">
    <citation type="submission" date="2013-04" db="EMBL/GenBank/DDBJ databases">
        <title>Genomic mechanisms accounting for the adaptation to parasitism in nematode-trapping fungi.</title>
        <authorList>
            <person name="Ahren D.G."/>
        </authorList>
    </citation>
    <scope>NUCLEOTIDE SEQUENCE [LARGE SCALE GENOMIC DNA]</scope>
    <source>
        <strain evidence="7">CBS 200.50</strain>
    </source>
</reference>
<evidence type="ECO:0000256" key="2">
    <source>
        <dbReference type="ARBA" id="ARBA00022801"/>
    </source>
</evidence>
<keyword evidence="7" id="KW-1185">Reference proteome</keyword>
<evidence type="ECO:0000313" key="7">
    <source>
        <dbReference type="Proteomes" id="UP000015100"/>
    </source>
</evidence>
<dbReference type="Proteomes" id="UP000015100">
    <property type="component" value="Unassembled WGS sequence"/>
</dbReference>
<organism evidence="6 7">
    <name type="scientific">Dactylellina haptotyla (strain CBS 200.50)</name>
    <name type="common">Nematode-trapping fungus</name>
    <name type="synonym">Monacrosporium haptotylum</name>
    <dbReference type="NCBI Taxonomy" id="1284197"/>
    <lineage>
        <taxon>Eukaryota</taxon>
        <taxon>Fungi</taxon>
        <taxon>Dikarya</taxon>
        <taxon>Ascomycota</taxon>
        <taxon>Pezizomycotina</taxon>
        <taxon>Orbiliomycetes</taxon>
        <taxon>Orbiliales</taxon>
        <taxon>Orbiliaceae</taxon>
        <taxon>Dactylellina</taxon>
    </lineage>
</organism>
<sequence>MPSPGLLTSVLLSTFVLISNAPTITASAAGVAGGHYYSFPDLSGSYCVGKTPPIVLTDRSRKDTFNNDTTASRQILLRVYYPTARKPGSQSCIGDAYATPGYASWISSFLGGDVTASYFQKFRTHSVTGAPLEYTEKHGKLPPLLLYSHGFGVPAKLNQAMVEDVASHGYIIALMEHPWDSAYTEFPDGRVVGFAPLLAAQPPGYTPVTARAVEVRAADVLFALSSIKNGKVKIGGQDLSCLADRVGMFGHSLGGQLSLVAMLQTNKIIAGSNMDGWFWNGANATNLTNPADADCHRPYINLRADPTLLPDFLRHAGGGPENEIDAMKAQTGPKVQPIIANSSHYSFTDLTQLSIPALDAKMTKETAAFQGWIATVNPRRMHKINAEYHSWFFDITMKEKYHLQAINRGLHYPEVTFEDIY</sequence>
<dbReference type="HOGENOM" id="CLU_026278_1_0_1"/>
<keyword evidence="5" id="KW-0732">Signal</keyword>
<dbReference type="AlphaFoldDB" id="S8AJM8"/>
<evidence type="ECO:0000256" key="4">
    <source>
        <dbReference type="ARBA" id="ARBA00023098"/>
    </source>
</evidence>
<evidence type="ECO:0000256" key="1">
    <source>
        <dbReference type="ARBA" id="ARBA00013201"/>
    </source>
</evidence>
<dbReference type="Pfam" id="PF03403">
    <property type="entry name" value="PAF-AH_p_II"/>
    <property type="match status" value="1"/>
</dbReference>
<keyword evidence="4" id="KW-0443">Lipid metabolism</keyword>
<accession>S8AJM8</accession>
<dbReference type="OMA" id="WAATTTH"/>
<dbReference type="EC" id="3.1.1.47" evidence="1"/>
<comment type="caution">
    <text evidence="6">The sequence shown here is derived from an EMBL/GenBank/DDBJ whole genome shotgun (WGS) entry which is preliminary data.</text>
</comment>
<gene>
    <name evidence="6" type="ORF">H072_2934</name>
</gene>
<keyword evidence="3" id="KW-0442">Lipid degradation</keyword>
<reference evidence="6 7" key="1">
    <citation type="journal article" date="2013" name="PLoS Genet.">
        <title>Genomic mechanisms accounting for the adaptation to parasitism in nematode-trapping fungi.</title>
        <authorList>
            <person name="Meerupati T."/>
            <person name="Andersson K.M."/>
            <person name="Friman E."/>
            <person name="Kumar D."/>
            <person name="Tunlid A."/>
            <person name="Ahren D."/>
        </authorList>
    </citation>
    <scope>NUCLEOTIDE SEQUENCE [LARGE SCALE GENOMIC DNA]</scope>
    <source>
        <strain evidence="6 7">CBS 200.50</strain>
    </source>
</reference>
<dbReference type="EMBL" id="AQGS01000089">
    <property type="protein sequence ID" value="EPS43160.1"/>
    <property type="molecule type" value="Genomic_DNA"/>
</dbReference>
<dbReference type="GO" id="GO:0003847">
    <property type="term" value="F:1-alkyl-2-acetylglycerophosphocholine esterase activity"/>
    <property type="evidence" value="ECO:0007669"/>
    <property type="project" value="UniProtKB-EC"/>
</dbReference>
<protein>
    <recommendedName>
        <fullName evidence="1">1-alkyl-2-acetylglycerophosphocholine esterase</fullName>
        <ecNumber evidence="1">3.1.1.47</ecNumber>
    </recommendedName>
</protein>
<evidence type="ECO:0000313" key="6">
    <source>
        <dbReference type="EMBL" id="EPS43160.1"/>
    </source>
</evidence>
<evidence type="ECO:0000256" key="3">
    <source>
        <dbReference type="ARBA" id="ARBA00022963"/>
    </source>
</evidence>
<dbReference type="GO" id="GO:0016042">
    <property type="term" value="P:lipid catabolic process"/>
    <property type="evidence" value="ECO:0007669"/>
    <property type="project" value="UniProtKB-KW"/>
</dbReference>
<dbReference type="PANTHER" id="PTHR10272:SF0">
    <property type="entry name" value="PLATELET-ACTIVATING FACTOR ACETYLHYDROLASE"/>
    <property type="match status" value="1"/>
</dbReference>
<feature type="signal peptide" evidence="5">
    <location>
        <begin position="1"/>
        <end position="21"/>
    </location>
</feature>
<dbReference type="STRING" id="1284197.S8AJM8"/>
<evidence type="ECO:0000256" key="5">
    <source>
        <dbReference type="SAM" id="SignalP"/>
    </source>
</evidence>
<dbReference type="SUPFAM" id="SSF53474">
    <property type="entry name" value="alpha/beta-Hydrolases"/>
    <property type="match status" value="1"/>
</dbReference>
<feature type="chain" id="PRO_5004547824" description="1-alkyl-2-acetylglycerophosphocholine esterase" evidence="5">
    <location>
        <begin position="22"/>
        <end position="421"/>
    </location>
</feature>
<name>S8AJM8_DACHA</name>